<dbReference type="RefSeq" id="WP_168412740.1">
    <property type="nucleotide sequence ID" value="NZ_JAAXPW010000038.1"/>
</dbReference>
<name>A0A840Q025_URETH</name>
<dbReference type="Pfam" id="PF00395">
    <property type="entry name" value="SLH"/>
    <property type="match status" value="2"/>
</dbReference>
<dbReference type="AlphaFoldDB" id="A0A840Q025"/>
<dbReference type="EMBL" id="JACHGZ010000029">
    <property type="protein sequence ID" value="MBB5149828.1"/>
    <property type="molecule type" value="Genomic_DNA"/>
</dbReference>
<accession>A0A840Q025</accession>
<evidence type="ECO:0000256" key="2">
    <source>
        <dbReference type="SAM" id="SignalP"/>
    </source>
</evidence>
<evidence type="ECO:0000256" key="1">
    <source>
        <dbReference type="ARBA" id="ARBA00022729"/>
    </source>
</evidence>
<feature type="signal peptide" evidence="2">
    <location>
        <begin position="1"/>
        <end position="31"/>
    </location>
</feature>
<evidence type="ECO:0000313" key="5">
    <source>
        <dbReference type="Proteomes" id="UP000557217"/>
    </source>
</evidence>
<dbReference type="InterPro" id="IPR001119">
    <property type="entry name" value="SLH_dom"/>
</dbReference>
<dbReference type="PANTHER" id="PTHR43308">
    <property type="entry name" value="OUTER MEMBRANE PROTEIN ALPHA-RELATED"/>
    <property type="match status" value="1"/>
</dbReference>
<feature type="domain" description="SLH" evidence="3">
    <location>
        <begin position="30"/>
        <end position="93"/>
    </location>
</feature>
<keyword evidence="5" id="KW-1185">Reference proteome</keyword>
<protein>
    <recommendedName>
        <fullName evidence="3">SLH domain-containing protein</fullName>
    </recommendedName>
</protein>
<evidence type="ECO:0000259" key="3">
    <source>
        <dbReference type="PROSITE" id="PS51272"/>
    </source>
</evidence>
<sequence length="1062" mass="116780">MANQPKKYKKFVATAATATLVASAIVPVASAASFTDVPGDHEFNQYINELVEAGIIKGYPDGTFGLHKQLKRSDVVKMLGRYLEANGVEVPADWATVQRFSDVPVTAQDQELVKYAALVKDAGVFTGSNGKLNYTQNIQRQQMAKVLNNAYEKINGKSLIDLAAEIEDVKVADLDKAFDEFRPYIQALADLKITTVENFRPADAVTRGQFAKFLSISIKGGNPATPAEVQIESLTATGVSELTVKFNKAVDTEAAKFAVARGTTAITVKDVDWNDAKTEAVITVDHKFADATYTLTVSGLGEKDLTKSVTTTKEEVTKIEFLSNKLVLTGLEDRDGDRVYKQAVIAFAAYNQYGEDITKNVIKSRYKDPKVRGIRTASKGSHLDTVVENGRVVTWVEEREKEGEEGSVEFTYENGDYELHAYQDVVLSDIAEPGSVELLDIYNASGKALTTKNLEDVANDNEDFYLLFKVKDQYGVEIDPEFAKSTKSKASTNDTTILDEVKRGLRVRVSDRDIFELEDEENIEVLNVDGKYYFALEVKHRDPKRIEAGENTVEVRARATGEVTTKVYKVEASSEVYKIELLAPSEVVAGDEIVKLPVIATDINGEVIKNAAELNKKIKDGRDNGITFKASSSRIVGGDSGFRFVEENGQLYLEFKTVSNKYNTSKPRVEEVDIEVTVEKYDQDSEITLKIQPDAYAAKIIGVKDKADTYFHQDGKAEIKLKDLIIEDQYGRIFDDNAKLAKDPNFEIKLLNTENGIIQASGTIKNTSDKLTFTAKDGKKGSGTFELELTAKDLTESNKNVTDRVSITFRAVEDDDFTSYKVKSDGYVYGKEQTTQDTAGIEVYGVLSNGVEVEITNIAGAFQVLPGDYLTTSDVVDVKADVTSKALRDILDANGYQSVETGVRVVINATGEEILHKIVISDAPGKAASIKLKDSNSISEKELEVLEIKLTSNQITGEDILNALKAHNFEIKDQYGKKVTVDEITNGRVKFTHDSSDDTYDGSGVTLTISDVFTQNDNVKVQNNGRLDVKIGGTPALSVGDYFTVTIKVDGVSKSLRVKLVN</sequence>
<dbReference type="PANTHER" id="PTHR43308:SF5">
    <property type="entry name" value="S-LAYER PROTEIN _ PEPTIDOGLYCAN ENDO-BETA-N-ACETYLGLUCOSAMINIDASE"/>
    <property type="match status" value="1"/>
</dbReference>
<feature type="chain" id="PRO_5032988092" description="SLH domain-containing protein" evidence="2">
    <location>
        <begin position="32"/>
        <end position="1062"/>
    </location>
</feature>
<dbReference type="InterPro" id="IPR014755">
    <property type="entry name" value="Cu-Rt/internalin_Ig-like"/>
</dbReference>
<dbReference type="Gene3D" id="2.60.40.1220">
    <property type="match status" value="1"/>
</dbReference>
<keyword evidence="1 2" id="KW-0732">Signal</keyword>
<dbReference type="Proteomes" id="UP000557217">
    <property type="component" value="Unassembled WGS sequence"/>
</dbReference>
<dbReference type="InterPro" id="IPR051465">
    <property type="entry name" value="Cell_Envelope_Struct_Comp"/>
</dbReference>
<organism evidence="4 5">
    <name type="scientific">Ureibacillus thermosphaericus</name>
    <dbReference type="NCBI Taxonomy" id="51173"/>
    <lineage>
        <taxon>Bacteria</taxon>
        <taxon>Bacillati</taxon>
        <taxon>Bacillota</taxon>
        <taxon>Bacilli</taxon>
        <taxon>Bacillales</taxon>
        <taxon>Caryophanaceae</taxon>
        <taxon>Ureibacillus</taxon>
    </lineage>
</organism>
<proteinExistence type="predicted"/>
<comment type="caution">
    <text evidence="4">The sequence shown here is derived from an EMBL/GenBank/DDBJ whole genome shotgun (WGS) entry which is preliminary data.</text>
</comment>
<evidence type="ECO:0000313" key="4">
    <source>
        <dbReference type="EMBL" id="MBB5149828.1"/>
    </source>
</evidence>
<gene>
    <name evidence="4" type="ORF">HNR36_002220</name>
</gene>
<reference evidence="4 5" key="1">
    <citation type="submission" date="2020-08" db="EMBL/GenBank/DDBJ databases">
        <title>Genomic Encyclopedia of Type Strains, Phase IV (KMG-IV): sequencing the most valuable type-strain genomes for metagenomic binning, comparative biology and taxonomic classification.</title>
        <authorList>
            <person name="Goeker M."/>
        </authorList>
    </citation>
    <scope>NUCLEOTIDE SEQUENCE [LARGE SCALE GENOMIC DNA]</scope>
    <source>
        <strain evidence="4 5">DSM 10633</strain>
    </source>
</reference>
<feature type="domain" description="SLH" evidence="3">
    <location>
        <begin position="168"/>
        <end position="228"/>
    </location>
</feature>
<dbReference type="PROSITE" id="PS51272">
    <property type="entry name" value="SLH"/>
    <property type="match status" value="2"/>
</dbReference>